<evidence type="ECO:0000313" key="5">
    <source>
        <dbReference type="Proteomes" id="UP000694523"/>
    </source>
</evidence>
<name>A0A8C6TPZ4_9GOBI</name>
<protein>
    <recommendedName>
        <fullName evidence="3">Chemokine interleukin-8-like domain-containing protein</fullName>
    </recommendedName>
</protein>
<dbReference type="InterPro" id="IPR036048">
    <property type="entry name" value="Interleukin_8-like_sf"/>
</dbReference>
<sequence>MLAPMRRFALLLVALAAVCIQIHQAQNILIRCSCPQTVKMTKLNVTDFEVLERRSGCDKTELIVTVTVAENSTQRLCLDPAGRMAMAYFKCWENKNKNETRKHECLFRKKRIEK</sequence>
<dbReference type="AlphaFoldDB" id="A0A8C6TPZ4"/>
<evidence type="ECO:0000259" key="3">
    <source>
        <dbReference type="Pfam" id="PF00048"/>
    </source>
</evidence>
<keyword evidence="1" id="KW-0202">Cytokine</keyword>
<dbReference type="Ensembl" id="ENSNMLT00000026167.1">
    <property type="protein sequence ID" value="ENSNMLP00000023382.1"/>
    <property type="gene ID" value="ENSNMLG00000015054.1"/>
</dbReference>
<dbReference type="Proteomes" id="UP000694523">
    <property type="component" value="Unplaced"/>
</dbReference>
<evidence type="ECO:0000256" key="1">
    <source>
        <dbReference type="ARBA" id="ARBA00022514"/>
    </source>
</evidence>
<feature type="domain" description="Chemokine interleukin-8-like" evidence="3">
    <location>
        <begin position="31"/>
        <end position="92"/>
    </location>
</feature>
<dbReference type="Pfam" id="PF00048">
    <property type="entry name" value="IL8"/>
    <property type="match status" value="1"/>
</dbReference>
<dbReference type="GO" id="GO:0006955">
    <property type="term" value="P:immune response"/>
    <property type="evidence" value="ECO:0007669"/>
    <property type="project" value="InterPro"/>
</dbReference>
<keyword evidence="2" id="KW-0732">Signal</keyword>
<dbReference type="InterPro" id="IPR001811">
    <property type="entry name" value="Chemokine_IL8-like_dom"/>
</dbReference>
<feature type="chain" id="PRO_5034253266" description="Chemokine interleukin-8-like domain-containing protein" evidence="2">
    <location>
        <begin position="26"/>
        <end position="114"/>
    </location>
</feature>
<keyword evidence="5" id="KW-1185">Reference proteome</keyword>
<organism evidence="4 5">
    <name type="scientific">Neogobius melanostomus</name>
    <name type="common">round goby</name>
    <dbReference type="NCBI Taxonomy" id="47308"/>
    <lineage>
        <taxon>Eukaryota</taxon>
        <taxon>Metazoa</taxon>
        <taxon>Chordata</taxon>
        <taxon>Craniata</taxon>
        <taxon>Vertebrata</taxon>
        <taxon>Euteleostomi</taxon>
        <taxon>Actinopterygii</taxon>
        <taxon>Neopterygii</taxon>
        <taxon>Teleostei</taxon>
        <taxon>Neoteleostei</taxon>
        <taxon>Acanthomorphata</taxon>
        <taxon>Gobiaria</taxon>
        <taxon>Gobiiformes</taxon>
        <taxon>Gobioidei</taxon>
        <taxon>Gobiidae</taxon>
        <taxon>Benthophilinae</taxon>
        <taxon>Neogobiini</taxon>
        <taxon>Neogobius</taxon>
    </lineage>
</organism>
<accession>A0A8C6TPZ4</accession>
<reference evidence="4" key="2">
    <citation type="submission" date="2025-09" db="UniProtKB">
        <authorList>
            <consortium name="Ensembl"/>
        </authorList>
    </citation>
    <scope>IDENTIFICATION</scope>
</reference>
<dbReference type="Gene3D" id="2.40.50.40">
    <property type="match status" value="1"/>
</dbReference>
<reference evidence="4" key="1">
    <citation type="submission" date="2025-08" db="UniProtKB">
        <authorList>
            <consortium name="Ensembl"/>
        </authorList>
    </citation>
    <scope>IDENTIFICATION</scope>
</reference>
<dbReference type="SUPFAM" id="SSF54117">
    <property type="entry name" value="Interleukin 8-like chemokines"/>
    <property type="match status" value="1"/>
</dbReference>
<evidence type="ECO:0000256" key="2">
    <source>
        <dbReference type="SAM" id="SignalP"/>
    </source>
</evidence>
<feature type="signal peptide" evidence="2">
    <location>
        <begin position="1"/>
        <end position="25"/>
    </location>
</feature>
<evidence type="ECO:0000313" key="4">
    <source>
        <dbReference type="Ensembl" id="ENSNMLP00000023382.1"/>
    </source>
</evidence>
<dbReference type="GO" id="GO:0005615">
    <property type="term" value="C:extracellular space"/>
    <property type="evidence" value="ECO:0007669"/>
    <property type="project" value="UniProtKB-KW"/>
</dbReference>
<dbReference type="GO" id="GO:0008009">
    <property type="term" value="F:chemokine activity"/>
    <property type="evidence" value="ECO:0007669"/>
    <property type="project" value="InterPro"/>
</dbReference>
<proteinExistence type="predicted"/>